<comment type="caution">
    <text evidence="1">The sequence shown here is derived from an EMBL/GenBank/DDBJ whole genome shotgun (WGS) entry which is preliminary data.</text>
</comment>
<dbReference type="EMBL" id="VIEB01000013">
    <property type="protein sequence ID" value="TQE13179.1"/>
    <property type="molecule type" value="Genomic_DNA"/>
</dbReference>
<organism evidence="1 2">
    <name type="scientific">Malus baccata</name>
    <name type="common">Siberian crab apple</name>
    <name type="synonym">Pyrus baccata</name>
    <dbReference type="NCBI Taxonomy" id="106549"/>
    <lineage>
        <taxon>Eukaryota</taxon>
        <taxon>Viridiplantae</taxon>
        <taxon>Streptophyta</taxon>
        <taxon>Embryophyta</taxon>
        <taxon>Tracheophyta</taxon>
        <taxon>Spermatophyta</taxon>
        <taxon>Magnoliopsida</taxon>
        <taxon>eudicotyledons</taxon>
        <taxon>Gunneridae</taxon>
        <taxon>Pentapetalae</taxon>
        <taxon>rosids</taxon>
        <taxon>fabids</taxon>
        <taxon>Rosales</taxon>
        <taxon>Rosaceae</taxon>
        <taxon>Amygdaloideae</taxon>
        <taxon>Maleae</taxon>
        <taxon>Malus</taxon>
    </lineage>
</organism>
<accession>A0A540NQ89</accession>
<reference evidence="1 2" key="1">
    <citation type="journal article" date="2019" name="G3 (Bethesda)">
        <title>Sequencing of a Wild Apple (Malus baccata) Genome Unravels the Differences Between Cultivated and Wild Apple Species Regarding Disease Resistance and Cold Tolerance.</title>
        <authorList>
            <person name="Chen X."/>
        </authorList>
    </citation>
    <scope>NUCLEOTIDE SEQUENCE [LARGE SCALE GENOMIC DNA]</scope>
    <source>
        <strain evidence="2">cv. Shandingzi</strain>
        <tissue evidence="1">Leaves</tissue>
    </source>
</reference>
<evidence type="ECO:0000313" key="2">
    <source>
        <dbReference type="Proteomes" id="UP000315295"/>
    </source>
</evidence>
<name>A0A540NQ89_MALBA</name>
<protein>
    <submittedName>
        <fullName evidence="1">Uncharacterized protein</fullName>
    </submittedName>
</protein>
<keyword evidence="2" id="KW-1185">Reference proteome</keyword>
<dbReference type="Proteomes" id="UP000315295">
    <property type="component" value="Unassembled WGS sequence"/>
</dbReference>
<dbReference type="AlphaFoldDB" id="A0A540NQ89"/>
<sequence>MIKHIYNYDLTSYDKVNQFPQDKDLLQEKENRNTEDKNEKLTLRYLAVISLYRGIEKLPPPIEKNTLFPQPYYPMNSYKYQVIKSTVGNNFKI</sequence>
<evidence type="ECO:0000313" key="1">
    <source>
        <dbReference type="EMBL" id="TQE13179.1"/>
    </source>
</evidence>
<gene>
    <name evidence="1" type="ORF">C1H46_001263</name>
</gene>
<proteinExistence type="predicted"/>